<comment type="caution">
    <text evidence="2">The sequence shown here is derived from an EMBL/GenBank/DDBJ whole genome shotgun (WGS) entry which is preliminary data.</text>
</comment>
<dbReference type="AlphaFoldDB" id="A0A9D4MXJ8"/>
<feature type="region of interest" description="Disordered" evidence="1">
    <location>
        <begin position="378"/>
        <end position="399"/>
    </location>
</feature>
<evidence type="ECO:0000313" key="2">
    <source>
        <dbReference type="EMBL" id="KAH3884035.1"/>
    </source>
</evidence>
<evidence type="ECO:0000256" key="1">
    <source>
        <dbReference type="SAM" id="MobiDB-lite"/>
    </source>
</evidence>
<protein>
    <submittedName>
        <fullName evidence="2">Uncharacterized protein</fullName>
    </submittedName>
</protein>
<reference evidence="2" key="1">
    <citation type="journal article" date="2019" name="bioRxiv">
        <title>The Genome of the Zebra Mussel, Dreissena polymorpha: A Resource for Invasive Species Research.</title>
        <authorList>
            <person name="McCartney M.A."/>
            <person name="Auch B."/>
            <person name="Kono T."/>
            <person name="Mallez S."/>
            <person name="Zhang Y."/>
            <person name="Obille A."/>
            <person name="Becker A."/>
            <person name="Abrahante J.E."/>
            <person name="Garbe J."/>
            <person name="Badalamenti J.P."/>
            <person name="Herman A."/>
            <person name="Mangelson H."/>
            <person name="Liachko I."/>
            <person name="Sullivan S."/>
            <person name="Sone E.D."/>
            <person name="Koren S."/>
            <person name="Silverstein K.A.T."/>
            <person name="Beckman K.B."/>
            <person name="Gohl D.M."/>
        </authorList>
    </citation>
    <scope>NUCLEOTIDE SEQUENCE</scope>
    <source>
        <strain evidence="2">Duluth1</strain>
        <tissue evidence="2">Whole animal</tissue>
    </source>
</reference>
<name>A0A9D4MXJ8_DREPO</name>
<feature type="region of interest" description="Disordered" evidence="1">
    <location>
        <begin position="330"/>
        <end position="353"/>
    </location>
</feature>
<accession>A0A9D4MXJ8</accession>
<reference evidence="2" key="2">
    <citation type="submission" date="2020-11" db="EMBL/GenBank/DDBJ databases">
        <authorList>
            <person name="McCartney M.A."/>
            <person name="Auch B."/>
            <person name="Kono T."/>
            <person name="Mallez S."/>
            <person name="Becker A."/>
            <person name="Gohl D.M."/>
            <person name="Silverstein K.A.T."/>
            <person name="Koren S."/>
            <person name="Bechman K.B."/>
            <person name="Herman A."/>
            <person name="Abrahante J.E."/>
            <person name="Garbe J."/>
        </authorList>
    </citation>
    <scope>NUCLEOTIDE SEQUENCE</scope>
    <source>
        <strain evidence="2">Duluth1</strain>
        <tissue evidence="2">Whole animal</tissue>
    </source>
</reference>
<feature type="compositionally biased region" description="Acidic residues" evidence="1">
    <location>
        <begin position="341"/>
        <end position="350"/>
    </location>
</feature>
<feature type="compositionally biased region" description="Basic and acidic residues" evidence="1">
    <location>
        <begin position="330"/>
        <end position="340"/>
    </location>
</feature>
<dbReference type="EMBL" id="JAIWYP010000001">
    <property type="protein sequence ID" value="KAH3884035.1"/>
    <property type="molecule type" value="Genomic_DNA"/>
</dbReference>
<gene>
    <name evidence="2" type="ORF">DPMN_008005</name>
</gene>
<sequence length="428" mass="48385">METLEQQHVPKPRSRRVAIGPHGNALLMDPNGNRRLSSLTEMSVDDPDADPENVCKHNAIGNGRTDNFDASHGVDLTEQDSVFFDSSLLQQINMLIQKVKVDDTLANYVNQELHGQHDINGNIRKKVRRKSCFTIGLNGHLSDTKERVTDPFRRVSVTSSTSAKQKAKSLPRRRESVITCTTSPPLDENRNVYDPTTGRRLSVMSLHHPHRRISNTSATGVRSRRCSVQHSGANASHSYLRRRMSLAHAYQNSAMPPLRRLSQSNHQPHPIESGTCHIMRRNSSVKPPCFPVTKLACVQKRLNQLYRRRKRGERAEINVNDVKRAFRNIRKAENNGKSDSEVSEVNDDDTSTNKDIANECADIDIVCCQSEAAENNPVAEDEESNVDCGPVPTPRRKTSIQVRAWELSRKVRQKRREKRKGYNESPLI</sequence>
<keyword evidence="3" id="KW-1185">Reference proteome</keyword>
<organism evidence="2 3">
    <name type="scientific">Dreissena polymorpha</name>
    <name type="common">Zebra mussel</name>
    <name type="synonym">Mytilus polymorpha</name>
    <dbReference type="NCBI Taxonomy" id="45954"/>
    <lineage>
        <taxon>Eukaryota</taxon>
        <taxon>Metazoa</taxon>
        <taxon>Spiralia</taxon>
        <taxon>Lophotrochozoa</taxon>
        <taxon>Mollusca</taxon>
        <taxon>Bivalvia</taxon>
        <taxon>Autobranchia</taxon>
        <taxon>Heteroconchia</taxon>
        <taxon>Euheterodonta</taxon>
        <taxon>Imparidentia</taxon>
        <taxon>Neoheterodontei</taxon>
        <taxon>Myida</taxon>
        <taxon>Dreissenoidea</taxon>
        <taxon>Dreissenidae</taxon>
        <taxon>Dreissena</taxon>
    </lineage>
</organism>
<proteinExistence type="predicted"/>
<evidence type="ECO:0000313" key="3">
    <source>
        <dbReference type="Proteomes" id="UP000828390"/>
    </source>
</evidence>
<dbReference type="OrthoDB" id="6161933at2759"/>
<dbReference type="Proteomes" id="UP000828390">
    <property type="component" value="Unassembled WGS sequence"/>
</dbReference>